<sequence length="100" mass="11176">MEGTINSSLGLPIATILHARAAVENNKLKLEVARMRMRLTGLEKNLIVSMKHELVRSTPVNKLSRSFGNKLSKLSSFLRIKDGKFLNGKFKSKSQFLCTS</sequence>
<evidence type="ECO:0000313" key="1">
    <source>
        <dbReference type="EMBL" id="RWR76010.1"/>
    </source>
</evidence>
<accession>A0A443NBV1</accession>
<protein>
    <submittedName>
        <fullName evidence="1">BTB/POZ domain-containing-like protein</fullName>
    </submittedName>
</protein>
<evidence type="ECO:0000313" key="2">
    <source>
        <dbReference type="Proteomes" id="UP000283530"/>
    </source>
</evidence>
<gene>
    <name evidence="1" type="ORF">CKAN_00441900</name>
</gene>
<organism evidence="1 2">
    <name type="scientific">Cinnamomum micranthum f. kanehirae</name>
    <dbReference type="NCBI Taxonomy" id="337451"/>
    <lineage>
        <taxon>Eukaryota</taxon>
        <taxon>Viridiplantae</taxon>
        <taxon>Streptophyta</taxon>
        <taxon>Embryophyta</taxon>
        <taxon>Tracheophyta</taxon>
        <taxon>Spermatophyta</taxon>
        <taxon>Magnoliopsida</taxon>
        <taxon>Magnoliidae</taxon>
        <taxon>Laurales</taxon>
        <taxon>Lauraceae</taxon>
        <taxon>Cinnamomum</taxon>
    </lineage>
</organism>
<dbReference type="EMBL" id="QPKB01000002">
    <property type="protein sequence ID" value="RWR76010.1"/>
    <property type="molecule type" value="Genomic_DNA"/>
</dbReference>
<comment type="caution">
    <text evidence="1">The sequence shown here is derived from an EMBL/GenBank/DDBJ whole genome shotgun (WGS) entry which is preliminary data.</text>
</comment>
<reference evidence="1 2" key="1">
    <citation type="journal article" date="2019" name="Nat. Plants">
        <title>Stout camphor tree genome fills gaps in understanding of flowering plant genome evolution.</title>
        <authorList>
            <person name="Chaw S.M."/>
            <person name="Liu Y.C."/>
            <person name="Wu Y.W."/>
            <person name="Wang H.Y."/>
            <person name="Lin C.I."/>
            <person name="Wu C.S."/>
            <person name="Ke H.M."/>
            <person name="Chang L.Y."/>
            <person name="Hsu C.Y."/>
            <person name="Yang H.T."/>
            <person name="Sudianto E."/>
            <person name="Hsu M.H."/>
            <person name="Wu K.P."/>
            <person name="Wang L.N."/>
            <person name="Leebens-Mack J.H."/>
            <person name="Tsai I.J."/>
        </authorList>
    </citation>
    <scope>NUCLEOTIDE SEQUENCE [LARGE SCALE GENOMIC DNA]</scope>
    <source>
        <strain evidence="2">cv. Chaw 1501</strain>
        <tissue evidence="1">Young leaves</tissue>
    </source>
</reference>
<dbReference type="AlphaFoldDB" id="A0A443NBV1"/>
<proteinExistence type="predicted"/>
<keyword evidence="2" id="KW-1185">Reference proteome</keyword>
<dbReference type="OrthoDB" id="624345at2759"/>
<dbReference type="Proteomes" id="UP000283530">
    <property type="component" value="Unassembled WGS sequence"/>
</dbReference>
<name>A0A443NBV1_9MAGN</name>